<accession>A0ABZ1GI09</accession>
<dbReference type="GeneID" id="91540968"/>
<keyword evidence="2" id="KW-1185">Reference proteome</keyword>
<gene>
    <name evidence="1" type="ORF">OIE73_00315</name>
</gene>
<dbReference type="EMBL" id="CP109134">
    <property type="protein sequence ID" value="WSD04373.1"/>
    <property type="molecule type" value="Genomic_DNA"/>
</dbReference>
<reference evidence="1 2" key="1">
    <citation type="submission" date="2022-10" db="EMBL/GenBank/DDBJ databases">
        <title>The complete genomes of actinobacterial strains from the NBC collection.</title>
        <authorList>
            <person name="Joergensen T.S."/>
            <person name="Alvarez Arevalo M."/>
            <person name="Sterndorff E.B."/>
            <person name="Faurdal D."/>
            <person name="Vuksanovic O."/>
            <person name="Mourched A.-S."/>
            <person name="Charusanti P."/>
            <person name="Shaw S."/>
            <person name="Blin K."/>
            <person name="Weber T."/>
        </authorList>
    </citation>
    <scope>NUCLEOTIDE SEQUENCE [LARGE SCALE GENOMIC DNA]</scope>
    <source>
        <strain evidence="1 2">NBC 01753</strain>
    </source>
</reference>
<dbReference type="Proteomes" id="UP001335325">
    <property type="component" value="Chromosome"/>
</dbReference>
<protein>
    <submittedName>
        <fullName evidence="1">Uncharacterized protein</fullName>
    </submittedName>
</protein>
<dbReference type="RefSeq" id="WP_326750703.1">
    <property type="nucleotide sequence ID" value="NZ_CP109134.1"/>
</dbReference>
<proteinExistence type="predicted"/>
<sequence length="40" mass="4745">MEGERARNEPPLFESKRLMREGERRIHSVLHLGAREVLML</sequence>
<name>A0ABZ1GI09_9ACTN</name>
<organism evidence="1 2">
    <name type="scientific">Streptomyces hirsutus</name>
    <dbReference type="NCBI Taxonomy" id="35620"/>
    <lineage>
        <taxon>Bacteria</taxon>
        <taxon>Bacillati</taxon>
        <taxon>Actinomycetota</taxon>
        <taxon>Actinomycetes</taxon>
        <taxon>Kitasatosporales</taxon>
        <taxon>Streptomycetaceae</taxon>
        <taxon>Streptomyces</taxon>
    </lineage>
</organism>
<evidence type="ECO:0000313" key="1">
    <source>
        <dbReference type="EMBL" id="WSD04373.1"/>
    </source>
</evidence>
<evidence type="ECO:0000313" key="2">
    <source>
        <dbReference type="Proteomes" id="UP001335325"/>
    </source>
</evidence>